<feature type="compositionally biased region" description="Gly residues" evidence="1">
    <location>
        <begin position="99"/>
        <end position="133"/>
    </location>
</feature>
<organism evidence="2 3">
    <name type="scientific">Vespula maculifrons</name>
    <name type="common">Eastern yellow jacket</name>
    <name type="synonym">Wasp</name>
    <dbReference type="NCBI Taxonomy" id="7453"/>
    <lineage>
        <taxon>Eukaryota</taxon>
        <taxon>Metazoa</taxon>
        <taxon>Ecdysozoa</taxon>
        <taxon>Arthropoda</taxon>
        <taxon>Hexapoda</taxon>
        <taxon>Insecta</taxon>
        <taxon>Pterygota</taxon>
        <taxon>Neoptera</taxon>
        <taxon>Endopterygota</taxon>
        <taxon>Hymenoptera</taxon>
        <taxon>Apocrita</taxon>
        <taxon>Aculeata</taxon>
        <taxon>Vespoidea</taxon>
        <taxon>Vespidae</taxon>
        <taxon>Vespinae</taxon>
        <taxon>Vespula</taxon>
    </lineage>
</organism>
<proteinExistence type="predicted"/>
<protein>
    <submittedName>
        <fullName evidence="2">Uncharacterized protein</fullName>
    </submittedName>
</protein>
<sequence>MHFVEPLTINFISLFSTPSYDPTYFIKVGQLQGPRTREPGHDIPLPFQLHRSSARTRATPPPAAAAAAATAATPPPPPTIFLGGEEEAFWGGTRTLADGSGGGSGGDDNGGGSTGGGNTSGGGSGNGGGGGAVAGAAGAATAAAGAAGAFRTAPPPSGYFRRAWTWMIIKNMLCGQRCLERIPYVKEREKERYKKKKRENRVCVMCVMDLTQFSSKAAHIDKFNYRDISSPFLTIVLPDNTIITNINLQGTLYHEVSRRPYFRENFLDVFGGTHVRALADNDINAKTSLSGNVVDQRAMRADSFDLPSSSSSLGNPCLFKRP</sequence>
<keyword evidence="3" id="KW-1185">Reference proteome</keyword>
<dbReference type="EMBL" id="JAYRBN010000075">
    <property type="protein sequence ID" value="KAL2732340.1"/>
    <property type="molecule type" value="Genomic_DNA"/>
</dbReference>
<evidence type="ECO:0000256" key="1">
    <source>
        <dbReference type="SAM" id="MobiDB-lite"/>
    </source>
</evidence>
<gene>
    <name evidence="2" type="ORF">V1477_014581</name>
</gene>
<comment type="caution">
    <text evidence="2">The sequence shown here is derived from an EMBL/GenBank/DDBJ whole genome shotgun (WGS) entry which is preliminary data.</text>
</comment>
<feature type="region of interest" description="Disordered" evidence="1">
    <location>
        <begin position="53"/>
        <end position="135"/>
    </location>
</feature>
<name>A0ABD2BI78_VESMC</name>
<reference evidence="2 3" key="1">
    <citation type="journal article" date="2024" name="Ann. Entomol. Soc. Am.">
        <title>Genomic analyses of the southern and eastern yellowjacket wasps (Hymenoptera: Vespidae) reveal evolutionary signatures of social life.</title>
        <authorList>
            <person name="Catto M.A."/>
            <person name="Caine P.B."/>
            <person name="Orr S.E."/>
            <person name="Hunt B.G."/>
            <person name="Goodisman M.A.D."/>
        </authorList>
    </citation>
    <scope>NUCLEOTIDE SEQUENCE [LARGE SCALE GENOMIC DNA]</scope>
    <source>
        <strain evidence="2">232</strain>
        <tissue evidence="2">Head and thorax</tissue>
    </source>
</reference>
<dbReference type="Proteomes" id="UP001607303">
    <property type="component" value="Unassembled WGS sequence"/>
</dbReference>
<accession>A0ABD2BI78</accession>
<evidence type="ECO:0000313" key="2">
    <source>
        <dbReference type="EMBL" id="KAL2732340.1"/>
    </source>
</evidence>
<dbReference type="AlphaFoldDB" id="A0ABD2BI78"/>
<evidence type="ECO:0000313" key="3">
    <source>
        <dbReference type="Proteomes" id="UP001607303"/>
    </source>
</evidence>